<dbReference type="PANTHER" id="PTHR10271:SF0">
    <property type="entry name" value="INTERFERON-INDUCED PROTEIN WITH TETRATRICOPEPTIDE REPEATS 5"/>
    <property type="match status" value="1"/>
</dbReference>
<dbReference type="Proteomes" id="UP000694941">
    <property type="component" value="Unplaced"/>
</dbReference>
<dbReference type="InterPro" id="IPR011990">
    <property type="entry name" value="TPR-like_helical_dom_sf"/>
</dbReference>
<gene>
    <name evidence="7" type="primary">LOC106458245</name>
</gene>
<keyword evidence="5" id="KW-0175">Coiled coil</keyword>
<name>A0ABM1B206_LIMPO</name>
<reference evidence="7" key="1">
    <citation type="submission" date="2025-08" db="UniProtKB">
        <authorList>
            <consortium name="RefSeq"/>
        </authorList>
    </citation>
    <scope>IDENTIFICATION</scope>
    <source>
        <tissue evidence="7">Muscle</tissue>
    </source>
</reference>
<evidence type="ECO:0000256" key="2">
    <source>
        <dbReference type="ARBA" id="ARBA00022803"/>
    </source>
</evidence>
<dbReference type="GeneID" id="106458245"/>
<proteinExistence type="inferred from homology"/>
<comment type="similarity">
    <text evidence="3">Belongs to the IFIT family.</text>
</comment>
<dbReference type="SUPFAM" id="SSF48452">
    <property type="entry name" value="TPR-like"/>
    <property type="match status" value="1"/>
</dbReference>
<dbReference type="PROSITE" id="PS50005">
    <property type="entry name" value="TPR"/>
    <property type="match status" value="1"/>
</dbReference>
<evidence type="ECO:0000313" key="6">
    <source>
        <dbReference type="Proteomes" id="UP000694941"/>
    </source>
</evidence>
<sequence>MDNLTVRLRQLECHFKWKLNDLVGNMTVININEKLTVWMKTAKSDIQELSLLLLGYIYMTGLNDGVYEVNLAKAEAYLSEVKTIVSQNIIERMPFYLFIALEAHRYHVLGQLQNCESRVKEAEALWEEIKDDPEQMACLLGARGFSLVQYGLQNYEEAVRSFDKALKLNPKEPLWHHLKGLCLARLRRYNKSEYPTKEEMESLKKAISLSKEDNVDYISTYALSLSSVWSSNKKDKLLKDEILRYLDKMKVCRKNNAYILLNCAKIYRYLHNNVEQKNCLLAANRITEEKNGHVLHQLGLYFWKSEKDFEKAKEYMKKSGIFYALVDYLVLKKTNHEINSEEYLSELSKLEKQGTFTKVEQALMLMWKEKELEKQGKEKELSRVREANNRLQKMKVQDVAQE</sequence>
<dbReference type="InterPro" id="IPR019734">
    <property type="entry name" value="TPR_rpt"/>
</dbReference>
<evidence type="ECO:0000256" key="1">
    <source>
        <dbReference type="ARBA" id="ARBA00022737"/>
    </source>
</evidence>
<evidence type="ECO:0000313" key="7">
    <source>
        <dbReference type="RefSeq" id="XP_013773179.1"/>
    </source>
</evidence>
<evidence type="ECO:0000256" key="5">
    <source>
        <dbReference type="SAM" id="Coils"/>
    </source>
</evidence>
<evidence type="ECO:0000256" key="4">
    <source>
        <dbReference type="PROSITE-ProRule" id="PRU00339"/>
    </source>
</evidence>
<evidence type="ECO:0000256" key="3">
    <source>
        <dbReference type="ARBA" id="ARBA00038336"/>
    </source>
</evidence>
<organism evidence="6 7">
    <name type="scientific">Limulus polyphemus</name>
    <name type="common">Atlantic horseshoe crab</name>
    <dbReference type="NCBI Taxonomy" id="6850"/>
    <lineage>
        <taxon>Eukaryota</taxon>
        <taxon>Metazoa</taxon>
        <taxon>Ecdysozoa</taxon>
        <taxon>Arthropoda</taxon>
        <taxon>Chelicerata</taxon>
        <taxon>Merostomata</taxon>
        <taxon>Xiphosura</taxon>
        <taxon>Limulidae</taxon>
        <taxon>Limulus</taxon>
    </lineage>
</organism>
<feature type="repeat" description="TPR" evidence="4">
    <location>
        <begin position="139"/>
        <end position="172"/>
    </location>
</feature>
<keyword evidence="1" id="KW-0677">Repeat</keyword>
<dbReference type="PANTHER" id="PTHR10271">
    <property type="entry name" value="INTERFERON-INDUCED PROTEIN WITH TETRATRICOPEPTIDE REPEATS"/>
    <property type="match status" value="1"/>
</dbReference>
<dbReference type="RefSeq" id="XP_013773179.1">
    <property type="nucleotide sequence ID" value="XM_013917725.2"/>
</dbReference>
<accession>A0ABM1B206</accession>
<protein>
    <submittedName>
        <fullName evidence="7">Uncharacterized protein LOC106458245</fullName>
    </submittedName>
</protein>
<keyword evidence="6" id="KW-1185">Reference proteome</keyword>
<feature type="coiled-coil region" evidence="5">
    <location>
        <begin position="333"/>
        <end position="397"/>
    </location>
</feature>
<keyword evidence="2 4" id="KW-0802">TPR repeat</keyword>
<dbReference type="Gene3D" id="1.25.40.10">
    <property type="entry name" value="Tetratricopeptide repeat domain"/>
    <property type="match status" value="3"/>
</dbReference>